<organism evidence="1 2">
    <name type="scientific">Hygrophoropsis aurantiaca</name>
    <dbReference type="NCBI Taxonomy" id="72124"/>
    <lineage>
        <taxon>Eukaryota</taxon>
        <taxon>Fungi</taxon>
        <taxon>Dikarya</taxon>
        <taxon>Basidiomycota</taxon>
        <taxon>Agaricomycotina</taxon>
        <taxon>Agaricomycetes</taxon>
        <taxon>Agaricomycetidae</taxon>
        <taxon>Boletales</taxon>
        <taxon>Coniophorineae</taxon>
        <taxon>Hygrophoropsidaceae</taxon>
        <taxon>Hygrophoropsis</taxon>
    </lineage>
</organism>
<evidence type="ECO:0000313" key="1">
    <source>
        <dbReference type="EMBL" id="KAH7903396.1"/>
    </source>
</evidence>
<reference evidence="1" key="1">
    <citation type="journal article" date="2021" name="New Phytol.">
        <title>Evolutionary innovations through gain and loss of genes in the ectomycorrhizal Boletales.</title>
        <authorList>
            <person name="Wu G."/>
            <person name="Miyauchi S."/>
            <person name="Morin E."/>
            <person name="Kuo A."/>
            <person name="Drula E."/>
            <person name="Varga T."/>
            <person name="Kohler A."/>
            <person name="Feng B."/>
            <person name="Cao Y."/>
            <person name="Lipzen A."/>
            <person name="Daum C."/>
            <person name="Hundley H."/>
            <person name="Pangilinan J."/>
            <person name="Johnson J."/>
            <person name="Barry K."/>
            <person name="LaButti K."/>
            <person name="Ng V."/>
            <person name="Ahrendt S."/>
            <person name="Min B."/>
            <person name="Choi I.G."/>
            <person name="Park H."/>
            <person name="Plett J.M."/>
            <person name="Magnuson J."/>
            <person name="Spatafora J.W."/>
            <person name="Nagy L.G."/>
            <person name="Henrissat B."/>
            <person name="Grigoriev I.V."/>
            <person name="Yang Z.L."/>
            <person name="Xu J."/>
            <person name="Martin F.M."/>
        </authorList>
    </citation>
    <scope>NUCLEOTIDE SEQUENCE</scope>
    <source>
        <strain evidence="1">ATCC 28755</strain>
    </source>
</reference>
<sequence>MSQRPSRANANRNPAKIILDSTQKRRTSTQKKADDESAAAKKAALETDSRKKNQKDINTIAAAEDSLRQEDAHYGTIPSQSFGISLKKKMPKAPYLEKKTGAGSNDPQDNGSNSGAK</sequence>
<dbReference type="Proteomes" id="UP000790377">
    <property type="component" value="Unassembled WGS sequence"/>
</dbReference>
<comment type="caution">
    <text evidence="1">The sequence shown here is derived from an EMBL/GenBank/DDBJ whole genome shotgun (WGS) entry which is preliminary data.</text>
</comment>
<dbReference type="EMBL" id="MU269001">
    <property type="protein sequence ID" value="KAH7903396.1"/>
    <property type="molecule type" value="Genomic_DNA"/>
</dbReference>
<gene>
    <name evidence="1" type="ORF">BJ138DRAFT_1107712</name>
</gene>
<evidence type="ECO:0000313" key="2">
    <source>
        <dbReference type="Proteomes" id="UP000790377"/>
    </source>
</evidence>
<proteinExistence type="predicted"/>
<keyword evidence="2" id="KW-1185">Reference proteome</keyword>
<feature type="non-terminal residue" evidence="1">
    <location>
        <position position="117"/>
    </location>
</feature>
<name>A0ACB7ZQI4_9AGAM</name>
<accession>A0ACB7ZQI4</accession>
<protein>
    <submittedName>
        <fullName evidence="1">Uncharacterized protein</fullName>
    </submittedName>
</protein>